<feature type="transmembrane region" description="Helical" evidence="1">
    <location>
        <begin position="30"/>
        <end position="49"/>
    </location>
</feature>
<protein>
    <submittedName>
        <fullName evidence="2">Putative secreted protein</fullName>
    </submittedName>
</protein>
<organism evidence="2">
    <name type="scientific">Ixodes ricinus</name>
    <name type="common">Common tick</name>
    <name type="synonym">Acarus ricinus</name>
    <dbReference type="NCBI Taxonomy" id="34613"/>
    <lineage>
        <taxon>Eukaryota</taxon>
        <taxon>Metazoa</taxon>
        <taxon>Ecdysozoa</taxon>
        <taxon>Arthropoda</taxon>
        <taxon>Chelicerata</taxon>
        <taxon>Arachnida</taxon>
        <taxon>Acari</taxon>
        <taxon>Parasitiformes</taxon>
        <taxon>Ixodida</taxon>
        <taxon>Ixodoidea</taxon>
        <taxon>Ixodidae</taxon>
        <taxon>Ixodinae</taxon>
        <taxon>Ixodes</taxon>
    </lineage>
</organism>
<dbReference type="EMBL" id="GEFM01000119">
    <property type="protein sequence ID" value="JAP75677.1"/>
    <property type="molecule type" value="mRNA"/>
</dbReference>
<keyword evidence="1" id="KW-1133">Transmembrane helix</keyword>
<feature type="non-terminal residue" evidence="2">
    <location>
        <position position="1"/>
    </location>
</feature>
<keyword evidence="1" id="KW-0812">Transmembrane</keyword>
<accession>A0A131Y9V6</accession>
<keyword evidence="1" id="KW-0472">Membrane</keyword>
<sequence>RARVQSHASCPRNVDCQCCLMGLLKGVYCWHILLLHLAVGLMLAQDLYLHKVTTDTWLCMCQQKNEGEPNVLADIVLCTSIRGHKMTNVSAFLQNCLSRFFFFCSHGLIESMFVLSIQVNL</sequence>
<name>A0A131Y9V6_IXORI</name>
<reference evidence="2" key="1">
    <citation type="submission" date="2016-02" db="EMBL/GenBank/DDBJ databases">
        <title>RNAseq analyses of the midgut from blood- or serum-fed Ixodes ricinus ticks.</title>
        <authorList>
            <person name="Perner J."/>
            <person name="Provaznik J."/>
            <person name="Schrenkova J."/>
            <person name="Urbanova V."/>
            <person name="Ribeiro J.M."/>
            <person name="Kopacek P."/>
        </authorList>
    </citation>
    <scope>NUCLEOTIDE SEQUENCE</scope>
    <source>
        <tissue evidence="2">Gut</tissue>
    </source>
</reference>
<evidence type="ECO:0000256" key="1">
    <source>
        <dbReference type="SAM" id="Phobius"/>
    </source>
</evidence>
<proteinExistence type="evidence at transcript level"/>
<dbReference type="AlphaFoldDB" id="A0A131Y9V6"/>
<evidence type="ECO:0000313" key="2">
    <source>
        <dbReference type="EMBL" id="JAP75677.1"/>
    </source>
</evidence>